<dbReference type="SUPFAM" id="SSF55874">
    <property type="entry name" value="ATPase domain of HSP90 chaperone/DNA topoisomerase II/histidine kinase"/>
    <property type="match status" value="1"/>
</dbReference>
<keyword evidence="7 14" id="KW-0418">Kinase</keyword>
<evidence type="ECO:0000256" key="6">
    <source>
        <dbReference type="ARBA" id="ARBA00022692"/>
    </source>
</evidence>
<evidence type="ECO:0000256" key="9">
    <source>
        <dbReference type="ARBA" id="ARBA00023012"/>
    </source>
</evidence>
<dbReference type="SMART" id="SM00387">
    <property type="entry name" value="HATPase_c"/>
    <property type="match status" value="1"/>
</dbReference>
<dbReference type="InterPro" id="IPR003594">
    <property type="entry name" value="HATPase_dom"/>
</dbReference>
<evidence type="ECO:0000256" key="10">
    <source>
        <dbReference type="ARBA" id="ARBA00023136"/>
    </source>
</evidence>
<dbReference type="InterPro" id="IPR036890">
    <property type="entry name" value="HATPase_C_sf"/>
</dbReference>
<dbReference type="Gene3D" id="3.30.565.10">
    <property type="entry name" value="Histidine kinase-like ATPase, C-terminal domain"/>
    <property type="match status" value="1"/>
</dbReference>
<feature type="transmembrane region" description="Helical" evidence="11">
    <location>
        <begin position="168"/>
        <end position="190"/>
    </location>
</feature>
<dbReference type="PRINTS" id="PR00344">
    <property type="entry name" value="BCTRLSENSOR"/>
</dbReference>
<dbReference type="EMBL" id="JAJTWU010000021">
    <property type="protein sequence ID" value="MCE4558214.1"/>
    <property type="molecule type" value="Genomic_DNA"/>
</dbReference>
<evidence type="ECO:0000259" key="13">
    <source>
        <dbReference type="PROSITE" id="PS50885"/>
    </source>
</evidence>
<dbReference type="Pfam" id="PF02518">
    <property type="entry name" value="HATPase_c"/>
    <property type="match status" value="1"/>
</dbReference>
<dbReference type="PROSITE" id="PS50885">
    <property type="entry name" value="HAMP"/>
    <property type="match status" value="1"/>
</dbReference>
<evidence type="ECO:0000259" key="12">
    <source>
        <dbReference type="PROSITE" id="PS50109"/>
    </source>
</evidence>
<dbReference type="Pfam" id="PF00512">
    <property type="entry name" value="HisKA"/>
    <property type="match status" value="1"/>
</dbReference>
<keyword evidence="10 11" id="KW-0472">Membrane</keyword>
<evidence type="ECO:0000256" key="8">
    <source>
        <dbReference type="ARBA" id="ARBA00022989"/>
    </source>
</evidence>
<comment type="catalytic activity">
    <reaction evidence="1">
        <text>ATP + protein L-histidine = ADP + protein N-phospho-L-histidine.</text>
        <dbReference type="EC" id="2.7.13.3"/>
    </reaction>
</comment>
<comment type="subcellular location">
    <subcellularLocation>
        <location evidence="2">Membrane</location>
    </subcellularLocation>
</comment>
<dbReference type="PANTHER" id="PTHR45436:SF5">
    <property type="entry name" value="SENSOR HISTIDINE KINASE TRCS"/>
    <property type="match status" value="1"/>
</dbReference>
<sequence length="458" mass="49374">MPATPTLRRRMAHLLAWPLLTVLVLSAVYDYVQALQRAQDDQDRALARVAIALASRLDVDADDGQADDFGLHLTRTVAALQRAEPLDRLAFFVRRVGGQVLGGDPGLARWVQASPQDRAVFADASFDGQPWRVTSYAHESSLGQLQILVAETTHRRERQSRRLMLDTLVPNVLLVLLALGGVLAGVRLAMRPLDVVSRRIAARAADDLGPVPLAGLPGELAPFAGTINQLLDRVREAAAHQQAFLSNAAHQLRTPLAGIQTQLELAERDAPPALRERLAQVRLALQRLARSTHQMLALARSGPQAVQQEALEPVDLAALLEGAANDWLDAALASGVELHFDATPVQVRGSPWLLREALANLIHNALQHAPPGSAVQVSCGPERAGAQLAVQDQGPGIPADERERVLERFYQRPGRQGGSGLGLSIVHEVARRHGARLVLADTTAGPGLRVSLHFPSQA</sequence>
<dbReference type="PANTHER" id="PTHR45436">
    <property type="entry name" value="SENSOR HISTIDINE KINASE YKOH"/>
    <property type="match status" value="1"/>
</dbReference>
<gene>
    <name evidence="14" type="ORF">LXT13_27950</name>
</gene>
<evidence type="ECO:0000256" key="11">
    <source>
        <dbReference type="SAM" id="Phobius"/>
    </source>
</evidence>
<dbReference type="CDD" id="cd00075">
    <property type="entry name" value="HATPase"/>
    <property type="match status" value="1"/>
</dbReference>
<comment type="caution">
    <text evidence="14">The sequence shown here is derived from an EMBL/GenBank/DDBJ whole genome shotgun (WGS) entry which is preliminary data.</text>
</comment>
<dbReference type="Gene3D" id="1.10.287.130">
    <property type="match status" value="1"/>
</dbReference>
<dbReference type="InterPro" id="IPR005467">
    <property type="entry name" value="His_kinase_dom"/>
</dbReference>
<evidence type="ECO:0000256" key="2">
    <source>
        <dbReference type="ARBA" id="ARBA00004370"/>
    </source>
</evidence>
<reference evidence="14 15" key="1">
    <citation type="submission" date="2021-12" db="EMBL/GenBank/DDBJ databases">
        <title>Genome seq of P8.</title>
        <authorList>
            <person name="Seo T."/>
        </authorList>
    </citation>
    <scope>NUCLEOTIDE SEQUENCE [LARGE SCALE GENOMIC DNA]</scope>
    <source>
        <strain evidence="14 15">P8</strain>
    </source>
</reference>
<keyword evidence="4" id="KW-0597">Phosphoprotein</keyword>
<feature type="domain" description="Histidine kinase" evidence="12">
    <location>
        <begin position="247"/>
        <end position="458"/>
    </location>
</feature>
<dbReference type="SMART" id="SM00388">
    <property type="entry name" value="HisKA"/>
    <property type="match status" value="1"/>
</dbReference>
<evidence type="ECO:0000256" key="3">
    <source>
        <dbReference type="ARBA" id="ARBA00012438"/>
    </source>
</evidence>
<protein>
    <recommendedName>
        <fullName evidence="3">histidine kinase</fullName>
        <ecNumber evidence="3">2.7.13.3</ecNumber>
    </recommendedName>
</protein>
<dbReference type="EC" id="2.7.13.3" evidence="3"/>
<dbReference type="CDD" id="cd00082">
    <property type="entry name" value="HisKA"/>
    <property type="match status" value="1"/>
</dbReference>
<keyword evidence="8 11" id="KW-1133">Transmembrane helix</keyword>
<evidence type="ECO:0000313" key="15">
    <source>
        <dbReference type="Proteomes" id="UP001200741"/>
    </source>
</evidence>
<dbReference type="InterPro" id="IPR013727">
    <property type="entry name" value="2CSK_N"/>
</dbReference>
<dbReference type="PROSITE" id="PS50109">
    <property type="entry name" value="HIS_KIN"/>
    <property type="match status" value="1"/>
</dbReference>
<dbReference type="Proteomes" id="UP001200741">
    <property type="component" value="Unassembled WGS sequence"/>
</dbReference>
<dbReference type="InterPro" id="IPR050428">
    <property type="entry name" value="TCS_sensor_his_kinase"/>
</dbReference>
<keyword evidence="9" id="KW-0902">Two-component regulatory system</keyword>
<accession>A0ABS8Y052</accession>
<dbReference type="Pfam" id="PF08521">
    <property type="entry name" value="2CSK_N"/>
    <property type="match status" value="1"/>
</dbReference>
<keyword evidence="5" id="KW-0808">Transferase</keyword>
<dbReference type="InterPro" id="IPR036097">
    <property type="entry name" value="HisK_dim/P_sf"/>
</dbReference>
<dbReference type="InterPro" id="IPR003660">
    <property type="entry name" value="HAMP_dom"/>
</dbReference>
<dbReference type="InterPro" id="IPR004358">
    <property type="entry name" value="Sig_transdc_His_kin-like_C"/>
</dbReference>
<dbReference type="SUPFAM" id="SSF47384">
    <property type="entry name" value="Homodimeric domain of signal transducing histidine kinase"/>
    <property type="match status" value="1"/>
</dbReference>
<feature type="domain" description="HAMP" evidence="13">
    <location>
        <begin position="187"/>
        <end position="239"/>
    </location>
</feature>
<dbReference type="GO" id="GO:0016301">
    <property type="term" value="F:kinase activity"/>
    <property type="evidence" value="ECO:0007669"/>
    <property type="project" value="UniProtKB-KW"/>
</dbReference>
<name>A0ABS8Y052_9BURK</name>
<evidence type="ECO:0000256" key="5">
    <source>
        <dbReference type="ARBA" id="ARBA00022679"/>
    </source>
</evidence>
<keyword evidence="15" id="KW-1185">Reference proteome</keyword>
<dbReference type="RefSeq" id="WP_233375687.1">
    <property type="nucleotide sequence ID" value="NZ_JAJTWU010000021.1"/>
</dbReference>
<evidence type="ECO:0000256" key="1">
    <source>
        <dbReference type="ARBA" id="ARBA00000085"/>
    </source>
</evidence>
<evidence type="ECO:0000256" key="4">
    <source>
        <dbReference type="ARBA" id="ARBA00022553"/>
    </source>
</evidence>
<organism evidence="14 15">
    <name type="scientific">Pelomonas cellulosilytica</name>
    <dbReference type="NCBI Taxonomy" id="2906762"/>
    <lineage>
        <taxon>Bacteria</taxon>
        <taxon>Pseudomonadati</taxon>
        <taxon>Pseudomonadota</taxon>
        <taxon>Betaproteobacteria</taxon>
        <taxon>Burkholderiales</taxon>
        <taxon>Sphaerotilaceae</taxon>
        <taxon>Roseateles</taxon>
    </lineage>
</organism>
<keyword evidence="6 11" id="KW-0812">Transmembrane</keyword>
<dbReference type="InterPro" id="IPR003661">
    <property type="entry name" value="HisK_dim/P_dom"/>
</dbReference>
<evidence type="ECO:0000313" key="14">
    <source>
        <dbReference type="EMBL" id="MCE4558214.1"/>
    </source>
</evidence>
<evidence type="ECO:0000256" key="7">
    <source>
        <dbReference type="ARBA" id="ARBA00022777"/>
    </source>
</evidence>
<proteinExistence type="predicted"/>